<proteinExistence type="inferred from homology"/>
<gene>
    <name evidence="4" type="ORF">SAMN03080594_10840</name>
</gene>
<dbReference type="GO" id="GO:0016787">
    <property type="term" value="F:hydrolase activity"/>
    <property type="evidence" value="ECO:0007669"/>
    <property type="project" value="UniProtKB-KW"/>
</dbReference>
<evidence type="ECO:0000313" key="5">
    <source>
        <dbReference type="Proteomes" id="UP000184406"/>
    </source>
</evidence>
<comment type="similarity">
    <text evidence="1">Belongs to the sulfatase family.</text>
</comment>
<evidence type="ECO:0000259" key="3">
    <source>
        <dbReference type="Pfam" id="PF16347"/>
    </source>
</evidence>
<dbReference type="InterPro" id="IPR032506">
    <property type="entry name" value="SGSH_C"/>
</dbReference>
<protein>
    <submittedName>
        <fullName evidence="4">Arylsulfatase A</fullName>
    </submittedName>
</protein>
<dbReference type="Proteomes" id="UP000184406">
    <property type="component" value="Unassembled WGS sequence"/>
</dbReference>
<dbReference type="OrthoDB" id="9815108at2"/>
<dbReference type="Pfam" id="PF16347">
    <property type="entry name" value="SGSH_C"/>
    <property type="match status" value="1"/>
</dbReference>
<keyword evidence="5" id="KW-1185">Reference proteome</keyword>
<dbReference type="InterPro" id="IPR017850">
    <property type="entry name" value="Alkaline_phosphatase_core_sf"/>
</dbReference>
<dbReference type="PANTHER" id="PTHR43108">
    <property type="entry name" value="N-ACETYLGLUCOSAMINE-6-SULFATASE FAMILY MEMBER"/>
    <property type="match status" value="1"/>
</dbReference>
<feature type="domain" description="N-sulphoglucosamine sulphohydrolase C-terminal" evidence="3">
    <location>
        <begin position="333"/>
        <end position="489"/>
    </location>
</feature>
<sequence>MTFRKIIALLAYLLPLLVLAQQKKPNIVWIFSDDHSYQTIGAYGGRLESLDPTPNIDRLAAEGMRFDKAYVENSICAPSRATLLTGKMSHMHKKVDNTKKSVFDHDQQQFQKILQKNGYQTAMIGKIHLPGKMQGFDYWEVLPGQGKYYNPDFITEEGDTNYKGEYVTDVITDRALNWLENEREQDKPFMMMVHHKAPHRNWDPAERHMGKYEDVEIPEPENFLDDYATRTTAAHKQEMDIATSMNLERDLKASGDLYANDPRFKSRYEKIAKENMKGEELTKWKYQTYMKDYLRCIWSVDESVGEIMKSLKEQGIDENTIVIYSSDQGFYMGEHGWFDKRFMYEESFRTPLIVKWPKTVKPGSVNTDLVQNIDLAETFLDLAGAPIPEDMQGKSIVPLLKAETPDNWRKSLYYHYYEYPGAHSVRKHEGVANKRYKLIRFYGQDVPNGEEWEFYDIKSDPSEMNNIYASTDYAKSISEMKTELIGLRAKYGVTK</sequence>
<evidence type="ECO:0000256" key="2">
    <source>
        <dbReference type="ARBA" id="ARBA00022801"/>
    </source>
</evidence>
<dbReference type="PANTHER" id="PTHR43108:SF6">
    <property type="entry name" value="N-SULPHOGLUCOSAMINE SULPHOHYDROLASE"/>
    <property type="match status" value="1"/>
</dbReference>
<dbReference type="Gene3D" id="3.40.720.10">
    <property type="entry name" value="Alkaline Phosphatase, subunit A"/>
    <property type="match status" value="1"/>
</dbReference>
<evidence type="ECO:0000256" key="1">
    <source>
        <dbReference type="ARBA" id="ARBA00008779"/>
    </source>
</evidence>
<dbReference type="InterPro" id="IPR024607">
    <property type="entry name" value="Sulfatase_CS"/>
</dbReference>
<dbReference type="SUPFAM" id="SSF53649">
    <property type="entry name" value="Alkaline phosphatase-like"/>
    <property type="match status" value="1"/>
</dbReference>
<keyword evidence="2" id="KW-0378">Hydrolase</keyword>
<dbReference type="PROSITE" id="PS00523">
    <property type="entry name" value="SULFATASE_1"/>
    <property type="match status" value="1"/>
</dbReference>
<reference evidence="5" key="1">
    <citation type="submission" date="2016-11" db="EMBL/GenBank/DDBJ databases">
        <authorList>
            <person name="Varghese N."/>
            <person name="Submissions S."/>
        </authorList>
    </citation>
    <scope>NUCLEOTIDE SEQUENCE [LARGE SCALE GENOMIC DNA]</scope>
    <source>
        <strain evidence="5">DSM 17539</strain>
    </source>
</reference>
<dbReference type="EMBL" id="FQUX01000008">
    <property type="protein sequence ID" value="SHF83560.1"/>
    <property type="molecule type" value="Genomic_DNA"/>
</dbReference>
<name>A0A1M5EWE5_9FLAO</name>
<dbReference type="CDD" id="cd16031">
    <property type="entry name" value="G6S_like"/>
    <property type="match status" value="1"/>
</dbReference>
<evidence type="ECO:0000313" key="4">
    <source>
        <dbReference type="EMBL" id="SHF83560.1"/>
    </source>
</evidence>
<accession>A0A1M5EWE5</accession>
<dbReference type="AlphaFoldDB" id="A0A1M5EWE5"/>
<organism evidence="4 5">
    <name type="scientific">Arenibacter palladensis</name>
    <dbReference type="NCBI Taxonomy" id="237373"/>
    <lineage>
        <taxon>Bacteria</taxon>
        <taxon>Pseudomonadati</taxon>
        <taxon>Bacteroidota</taxon>
        <taxon>Flavobacteriia</taxon>
        <taxon>Flavobacteriales</taxon>
        <taxon>Flavobacteriaceae</taxon>
        <taxon>Arenibacter</taxon>
    </lineage>
</organism>